<accession>A0ABT8TD74</accession>
<reference evidence="11" key="1">
    <citation type="submission" date="2023-07" db="EMBL/GenBank/DDBJ databases">
        <title>Gilvimarinus algae sp. nov., isolated from the surface of Kelp.</title>
        <authorList>
            <person name="Sun Y.Y."/>
            <person name="Gong Y."/>
            <person name="Du Z.J."/>
        </authorList>
    </citation>
    <scope>NUCLEOTIDE SEQUENCE</scope>
    <source>
        <strain evidence="11">SDUM040014</strain>
    </source>
</reference>
<gene>
    <name evidence="10 11" type="primary">lolA</name>
    <name evidence="11" type="ORF">QWI16_07755</name>
</gene>
<evidence type="ECO:0000256" key="4">
    <source>
        <dbReference type="ARBA" id="ARBA00014035"/>
    </source>
</evidence>
<feature type="signal peptide" evidence="10">
    <location>
        <begin position="1"/>
        <end position="23"/>
    </location>
</feature>
<keyword evidence="7 10" id="KW-0574">Periplasm</keyword>
<evidence type="ECO:0000256" key="3">
    <source>
        <dbReference type="ARBA" id="ARBA00011245"/>
    </source>
</evidence>
<evidence type="ECO:0000256" key="10">
    <source>
        <dbReference type="HAMAP-Rule" id="MF_00240"/>
    </source>
</evidence>
<dbReference type="Proteomes" id="UP001168380">
    <property type="component" value="Unassembled WGS sequence"/>
</dbReference>
<organism evidence="11 12">
    <name type="scientific">Gilvimarinus algae</name>
    <dbReference type="NCBI Taxonomy" id="3058037"/>
    <lineage>
        <taxon>Bacteria</taxon>
        <taxon>Pseudomonadati</taxon>
        <taxon>Pseudomonadota</taxon>
        <taxon>Gammaproteobacteria</taxon>
        <taxon>Cellvibrionales</taxon>
        <taxon>Cellvibrionaceae</taxon>
        <taxon>Gilvimarinus</taxon>
    </lineage>
</organism>
<keyword evidence="12" id="KW-1185">Reference proteome</keyword>
<dbReference type="NCBIfam" id="TIGR00547">
    <property type="entry name" value="lolA"/>
    <property type="match status" value="1"/>
</dbReference>
<dbReference type="PANTHER" id="PTHR35869:SF1">
    <property type="entry name" value="OUTER-MEMBRANE LIPOPROTEIN CARRIER PROTEIN"/>
    <property type="match status" value="1"/>
</dbReference>
<keyword evidence="8 10" id="KW-0653">Protein transport</keyword>
<protein>
    <recommendedName>
        <fullName evidence="4 10">Outer-membrane lipoprotein carrier protein</fullName>
    </recommendedName>
</protein>
<dbReference type="PANTHER" id="PTHR35869">
    <property type="entry name" value="OUTER-MEMBRANE LIPOPROTEIN CARRIER PROTEIN"/>
    <property type="match status" value="1"/>
</dbReference>
<comment type="function">
    <text evidence="10">Participates in the translocation of lipoproteins from the inner membrane to the outer membrane. Only forms a complex with a lipoprotein if the residue after the N-terminal Cys is not an aspartate (The Asp acts as a targeting signal to indicate that the lipoprotein should stay in the inner membrane).</text>
</comment>
<name>A0ABT8TD74_9GAMM</name>
<dbReference type="Pfam" id="PF03548">
    <property type="entry name" value="LolA"/>
    <property type="match status" value="1"/>
</dbReference>
<dbReference type="InterPro" id="IPR004564">
    <property type="entry name" value="OM_lipoprot_carrier_LolA-like"/>
</dbReference>
<evidence type="ECO:0000256" key="2">
    <source>
        <dbReference type="ARBA" id="ARBA00007615"/>
    </source>
</evidence>
<evidence type="ECO:0000256" key="5">
    <source>
        <dbReference type="ARBA" id="ARBA00022448"/>
    </source>
</evidence>
<evidence type="ECO:0000256" key="8">
    <source>
        <dbReference type="ARBA" id="ARBA00022927"/>
    </source>
</evidence>
<evidence type="ECO:0000256" key="9">
    <source>
        <dbReference type="ARBA" id="ARBA00023186"/>
    </source>
</evidence>
<keyword evidence="6 10" id="KW-0732">Signal</keyword>
<evidence type="ECO:0000313" key="12">
    <source>
        <dbReference type="Proteomes" id="UP001168380"/>
    </source>
</evidence>
<keyword evidence="9 10" id="KW-0143">Chaperone</keyword>
<comment type="similarity">
    <text evidence="2 10">Belongs to the LolA family.</text>
</comment>
<keyword evidence="5 10" id="KW-0813">Transport</keyword>
<dbReference type="RefSeq" id="WP_302712225.1">
    <property type="nucleotide sequence ID" value="NZ_JAULRT010000052.1"/>
</dbReference>
<dbReference type="InterPro" id="IPR018323">
    <property type="entry name" value="OM_lipoprot_carrier_LolA_Pbac"/>
</dbReference>
<dbReference type="InterPro" id="IPR029046">
    <property type="entry name" value="LolA/LolB/LppX"/>
</dbReference>
<keyword evidence="11" id="KW-0449">Lipoprotein</keyword>
<proteinExistence type="inferred from homology"/>
<evidence type="ECO:0000313" key="11">
    <source>
        <dbReference type="EMBL" id="MDO3382066.1"/>
    </source>
</evidence>
<dbReference type="EMBL" id="JAULRT010000052">
    <property type="protein sequence ID" value="MDO3382066.1"/>
    <property type="molecule type" value="Genomic_DNA"/>
</dbReference>
<dbReference type="CDD" id="cd16325">
    <property type="entry name" value="LolA"/>
    <property type="match status" value="1"/>
</dbReference>
<dbReference type="SUPFAM" id="SSF89392">
    <property type="entry name" value="Prokaryotic lipoproteins and lipoprotein localization factors"/>
    <property type="match status" value="1"/>
</dbReference>
<comment type="subunit">
    <text evidence="3 10">Monomer.</text>
</comment>
<dbReference type="Gene3D" id="2.50.20.10">
    <property type="entry name" value="Lipoprotein localisation LolA/LolB/LppX"/>
    <property type="match status" value="1"/>
</dbReference>
<sequence length="203" mass="22804" precursor="true">MTFRKILASLVMFCWLPASLAQSAGEELTSRLANLVSLQGTFTQVLLDDAGREMERSSGRFVMQKPGRFYWETLEPFPQQLISNGQTIWLYDPDLMQVTVRQLDEQLEKTPALLLSRDPKALTTAYDVSKVKEQVYTLTPTESEPLFVSLTMTFSDTGISEVSVEDGLGQRTVFSLTDTRVNLPVDESLFHFNAPEGVDVLID</sequence>
<comment type="caution">
    <text evidence="11">The sequence shown here is derived from an EMBL/GenBank/DDBJ whole genome shotgun (WGS) entry which is preliminary data.</text>
</comment>
<feature type="chain" id="PRO_5044921630" description="Outer-membrane lipoprotein carrier protein" evidence="10">
    <location>
        <begin position="24"/>
        <end position="203"/>
    </location>
</feature>
<dbReference type="HAMAP" id="MF_00240">
    <property type="entry name" value="LolA"/>
    <property type="match status" value="1"/>
</dbReference>
<evidence type="ECO:0000256" key="7">
    <source>
        <dbReference type="ARBA" id="ARBA00022764"/>
    </source>
</evidence>
<evidence type="ECO:0000256" key="6">
    <source>
        <dbReference type="ARBA" id="ARBA00022729"/>
    </source>
</evidence>
<evidence type="ECO:0000256" key="1">
    <source>
        <dbReference type="ARBA" id="ARBA00004418"/>
    </source>
</evidence>
<comment type="subcellular location">
    <subcellularLocation>
        <location evidence="1 10">Periplasm</location>
    </subcellularLocation>
</comment>